<feature type="region of interest" description="Disordered" evidence="1">
    <location>
        <begin position="1"/>
        <end position="33"/>
    </location>
</feature>
<keyword evidence="3" id="KW-1185">Reference proteome</keyword>
<evidence type="ECO:0000313" key="2">
    <source>
        <dbReference type="EMBL" id="MBB3663147.1"/>
    </source>
</evidence>
<sequence>MIDAPAMRDVRGGDAPRTVGHGSDSPVDPFTVR</sequence>
<dbReference type="AlphaFoldDB" id="A0A839XKP3"/>
<comment type="caution">
    <text evidence="2">The sequence shown here is derived from an EMBL/GenBank/DDBJ whole genome shotgun (WGS) entry which is preliminary data.</text>
</comment>
<reference evidence="2 3" key="1">
    <citation type="submission" date="2020-08" db="EMBL/GenBank/DDBJ databases">
        <title>Sequencing the genomes of 1000 actinobacteria strains.</title>
        <authorList>
            <person name="Klenk H.-P."/>
        </authorList>
    </citation>
    <scope>NUCLEOTIDE SEQUENCE [LARGE SCALE GENOMIC DNA]</scope>
    <source>
        <strain evidence="2 3">DSM 45267</strain>
    </source>
</reference>
<gene>
    <name evidence="2" type="ORF">FB384_002051</name>
</gene>
<proteinExistence type="predicted"/>
<name>A0A839XKP3_9PSEU</name>
<feature type="compositionally biased region" description="Basic and acidic residues" evidence="1">
    <location>
        <begin position="1"/>
        <end position="14"/>
    </location>
</feature>
<evidence type="ECO:0000313" key="3">
    <source>
        <dbReference type="Proteomes" id="UP000564573"/>
    </source>
</evidence>
<evidence type="ECO:0000256" key="1">
    <source>
        <dbReference type="SAM" id="MobiDB-lite"/>
    </source>
</evidence>
<accession>A0A839XKP3</accession>
<dbReference type="Proteomes" id="UP000564573">
    <property type="component" value="Unassembled WGS sequence"/>
</dbReference>
<organism evidence="2 3">
    <name type="scientific">Prauserella sediminis</name>
    <dbReference type="NCBI Taxonomy" id="577680"/>
    <lineage>
        <taxon>Bacteria</taxon>
        <taxon>Bacillati</taxon>
        <taxon>Actinomycetota</taxon>
        <taxon>Actinomycetes</taxon>
        <taxon>Pseudonocardiales</taxon>
        <taxon>Pseudonocardiaceae</taxon>
        <taxon>Prauserella</taxon>
        <taxon>Prauserella salsuginis group</taxon>
    </lineage>
</organism>
<protein>
    <submittedName>
        <fullName evidence="2">Uncharacterized protein</fullName>
    </submittedName>
</protein>
<dbReference type="EMBL" id="JACIBS010000001">
    <property type="protein sequence ID" value="MBB3663147.1"/>
    <property type="molecule type" value="Genomic_DNA"/>
</dbReference>